<keyword evidence="3" id="KW-1185">Reference proteome</keyword>
<evidence type="ECO:0000256" key="1">
    <source>
        <dbReference type="SAM" id="Coils"/>
    </source>
</evidence>
<dbReference type="RefSeq" id="WP_309651856.1">
    <property type="nucleotide sequence ID" value="NZ_JARWAK010000003.1"/>
</dbReference>
<organism evidence="2 3">
    <name type="scientific">Halomonas koreensis</name>
    <dbReference type="NCBI Taxonomy" id="245385"/>
    <lineage>
        <taxon>Bacteria</taxon>
        <taxon>Pseudomonadati</taxon>
        <taxon>Pseudomonadota</taxon>
        <taxon>Gammaproteobacteria</taxon>
        <taxon>Oceanospirillales</taxon>
        <taxon>Halomonadaceae</taxon>
        <taxon>Halomonas</taxon>
    </lineage>
</organism>
<sequence length="122" mass="13997">MSALNDYWEALSRLRSNTPVRVPKSSPINKDTVALEAGRKRGSIKKSRTSFSELIEAIDNAAANINHSYQSIDNRLKAEQSAKNNYRELYHQALNRELMLMERLAQLEKEIESLKKVVPLRK</sequence>
<reference evidence="2 3" key="1">
    <citation type="submission" date="2023-04" db="EMBL/GenBank/DDBJ databases">
        <title>A long-awaited taxogenomic arrangement of the family Halomonadaceae.</title>
        <authorList>
            <person name="De La Haba R."/>
            <person name="Chuvochina M."/>
            <person name="Wittouck S."/>
            <person name="Arahal D.R."/>
            <person name="Sanchez-Porro C."/>
            <person name="Hugenholtz P."/>
            <person name="Ventosa A."/>
        </authorList>
    </citation>
    <scope>NUCLEOTIDE SEQUENCE [LARGE SCALE GENOMIC DNA]</scope>
    <source>
        <strain evidence="2 3">DSM 23530</strain>
    </source>
</reference>
<gene>
    <name evidence="2" type="ORF">QC818_05580</name>
</gene>
<evidence type="ECO:0000313" key="2">
    <source>
        <dbReference type="EMBL" id="MDR5866255.1"/>
    </source>
</evidence>
<protein>
    <submittedName>
        <fullName evidence="2">Uncharacterized protein</fullName>
    </submittedName>
</protein>
<dbReference type="EMBL" id="JARWAK010000003">
    <property type="protein sequence ID" value="MDR5866255.1"/>
    <property type="molecule type" value="Genomic_DNA"/>
</dbReference>
<name>A0ABU1FZZ7_9GAMM</name>
<evidence type="ECO:0000313" key="3">
    <source>
        <dbReference type="Proteomes" id="UP001264519"/>
    </source>
</evidence>
<feature type="coiled-coil region" evidence="1">
    <location>
        <begin position="90"/>
        <end position="117"/>
    </location>
</feature>
<proteinExistence type="predicted"/>
<comment type="caution">
    <text evidence="2">The sequence shown here is derived from an EMBL/GenBank/DDBJ whole genome shotgun (WGS) entry which is preliminary data.</text>
</comment>
<dbReference type="Proteomes" id="UP001264519">
    <property type="component" value="Unassembled WGS sequence"/>
</dbReference>
<accession>A0ABU1FZZ7</accession>
<keyword evidence="1" id="KW-0175">Coiled coil</keyword>